<protein>
    <submittedName>
        <fullName evidence="1">Uncharacterized protein</fullName>
    </submittedName>
</protein>
<organism evidence="1 2">
    <name type="scientific">Clostridium acetobutylicum (strain ATCC 824 / DSM 792 / JCM 1419 / IAM 19013 / LMG 5710 / NBRC 13948 / NRRL B-527 / VKM B-1787 / 2291 / W)</name>
    <dbReference type="NCBI Taxonomy" id="272562"/>
    <lineage>
        <taxon>Bacteria</taxon>
        <taxon>Bacillati</taxon>
        <taxon>Bacillota</taxon>
        <taxon>Clostridia</taxon>
        <taxon>Eubacteriales</taxon>
        <taxon>Clostridiaceae</taxon>
        <taxon>Clostridium</taxon>
    </lineage>
</organism>
<dbReference type="PIR" id="E97046">
    <property type="entry name" value="E97046"/>
</dbReference>
<gene>
    <name evidence="1" type="ordered locus">CA_C1188</name>
</gene>
<dbReference type="EMBL" id="AE001437">
    <property type="protein sequence ID" value="AAK79160.1"/>
    <property type="molecule type" value="Genomic_DNA"/>
</dbReference>
<proteinExistence type="predicted"/>
<sequence length="172" mass="21368">MNIKKQQQLYKLKKKLLDYWCKIIYPLAWLINKICYIKKKSEYKKIFKWSDEYVIKRFTELWIKRNIVYNHIKGEREFVICSWCNEDFGWHTIFDEMRFCTDKKIKIWYYHNIDINSNNNITKLTHFTEMFKNKLEKYPKNIECKWINNSKRKGEYGEIVGYKKSLVIKFLM</sequence>
<dbReference type="HOGENOM" id="CLU_1552581_0_0_9"/>
<dbReference type="KEGG" id="cac:CA_C1188"/>
<keyword evidence="2" id="KW-1185">Reference proteome</keyword>
<reference evidence="1 2" key="1">
    <citation type="journal article" date="2001" name="J. Bacteriol.">
        <title>Genome sequence and comparative analysis of the solvent-producing bacterium Clostridium acetobutylicum.</title>
        <authorList>
            <person name="Nolling J."/>
            <person name="Breton G."/>
            <person name="Omelchenko M.V."/>
            <person name="Makarova K.S."/>
            <person name="Zeng Q."/>
            <person name="Gibson R."/>
            <person name="Lee H.M."/>
            <person name="Dubois J."/>
            <person name="Qiu D."/>
            <person name="Hitti J."/>
            <person name="Wolf Y.I."/>
            <person name="Tatusov R.L."/>
            <person name="Sabathe F."/>
            <person name="Doucette-Stamm L."/>
            <person name="Soucaille P."/>
            <person name="Daly M.J."/>
            <person name="Bennett G.N."/>
            <person name="Koonin E.V."/>
            <person name="Smith D.R."/>
        </authorList>
    </citation>
    <scope>NUCLEOTIDE SEQUENCE [LARGE SCALE GENOMIC DNA]</scope>
    <source>
        <strain evidence="2">ATCC 824 / DSM 792 / JCM 1419 / LMG 5710 / VKM B-1787</strain>
    </source>
</reference>
<accession>Q97JT5</accession>
<dbReference type="Proteomes" id="UP000000814">
    <property type="component" value="Chromosome"/>
</dbReference>
<name>Q97JT5_CLOAB</name>
<dbReference type="GeneID" id="44997698"/>
<dbReference type="STRING" id="272562.CA_C1188"/>
<evidence type="ECO:0000313" key="2">
    <source>
        <dbReference type="Proteomes" id="UP000000814"/>
    </source>
</evidence>
<dbReference type="AlphaFoldDB" id="Q97JT5"/>
<dbReference type="RefSeq" id="WP_010964501.1">
    <property type="nucleotide sequence ID" value="NC_003030.1"/>
</dbReference>
<evidence type="ECO:0000313" key="1">
    <source>
        <dbReference type="EMBL" id="AAK79160.1"/>
    </source>
</evidence>
<dbReference type="PATRIC" id="fig|272562.8.peg.1390"/>